<gene>
    <name evidence="3" type="ORF">EBB45_01395</name>
</gene>
<dbReference type="Pfam" id="PF07853">
    <property type="entry name" value="DUF1648"/>
    <property type="match status" value="1"/>
</dbReference>
<organism evidence="3 4">
    <name type="scientific">Lysinibacillus composti</name>
    <dbReference type="NCBI Taxonomy" id="720633"/>
    <lineage>
        <taxon>Bacteria</taxon>
        <taxon>Bacillati</taxon>
        <taxon>Bacillota</taxon>
        <taxon>Bacilli</taxon>
        <taxon>Bacillales</taxon>
        <taxon>Bacillaceae</taxon>
        <taxon>Lysinibacillus</taxon>
    </lineage>
</organism>
<protein>
    <submittedName>
        <fullName evidence="3">DUF1648 domain-containing protein</fullName>
    </submittedName>
</protein>
<feature type="transmembrane region" description="Helical" evidence="1">
    <location>
        <begin position="20"/>
        <end position="42"/>
    </location>
</feature>
<accession>A0A3N9UJY5</accession>
<evidence type="ECO:0000256" key="1">
    <source>
        <dbReference type="SAM" id="Phobius"/>
    </source>
</evidence>
<dbReference type="OrthoDB" id="9808690at2"/>
<dbReference type="Proteomes" id="UP000274033">
    <property type="component" value="Unassembled WGS sequence"/>
</dbReference>
<keyword evidence="1" id="KW-0812">Transmembrane</keyword>
<keyword evidence="1" id="KW-1133">Transmembrane helix</keyword>
<keyword evidence="1" id="KW-0472">Membrane</keyword>
<name>A0A3N9UJY5_9BACI</name>
<dbReference type="EMBL" id="RRCT01000001">
    <property type="protein sequence ID" value="RQW76230.1"/>
    <property type="molecule type" value="Genomic_DNA"/>
</dbReference>
<reference evidence="3 4" key="1">
    <citation type="journal article" date="2013" name="J. Microbiol.">
        <title>Lysinibacillus chungkukjangi sp. nov., isolated from Chungkukjang, Korean fermented soybean food.</title>
        <authorList>
            <person name="Kim S.J."/>
            <person name="Jang Y.H."/>
            <person name="Hamada M."/>
            <person name="Ahn J.H."/>
            <person name="Weon H.Y."/>
            <person name="Suzuki K."/>
            <person name="Whang K.S."/>
            <person name="Kwon S.W."/>
        </authorList>
    </citation>
    <scope>NUCLEOTIDE SEQUENCE [LARGE SCALE GENOMIC DNA]</scope>
    <source>
        <strain evidence="3 4">MCCC 1A12701</strain>
    </source>
</reference>
<sequence>MKLPYRPIIIFPKTKLEKVADWVGISLFLVAIFYIIIMWGNIPNEVPGHFNSKGEVDRWGTKFEILILPVIGAFLFVLLSLLEKAPHMHNYPKRLNESNVEQFYLASRKMLNMIKNICLLLFTFLTIQIVRVSLGEIYTLGVWFLPIILIIIFGTIIFGIIKQSKIK</sequence>
<comment type="caution">
    <text evidence="3">The sequence shown here is derived from an EMBL/GenBank/DDBJ whole genome shotgun (WGS) entry which is preliminary data.</text>
</comment>
<feature type="domain" description="DUF1648" evidence="2">
    <location>
        <begin position="27"/>
        <end position="72"/>
    </location>
</feature>
<evidence type="ECO:0000313" key="3">
    <source>
        <dbReference type="EMBL" id="RQW76230.1"/>
    </source>
</evidence>
<dbReference type="RefSeq" id="WP_124761860.1">
    <property type="nucleotide sequence ID" value="NZ_JAFBDY010000001.1"/>
</dbReference>
<feature type="transmembrane region" description="Helical" evidence="1">
    <location>
        <begin position="140"/>
        <end position="161"/>
    </location>
</feature>
<dbReference type="InterPro" id="IPR012867">
    <property type="entry name" value="DUF1648"/>
</dbReference>
<keyword evidence="4" id="KW-1185">Reference proteome</keyword>
<dbReference type="AlphaFoldDB" id="A0A3N9UJY5"/>
<feature type="transmembrane region" description="Helical" evidence="1">
    <location>
        <begin position="62"/>
        <end position="82"/>
    </location>
</feature>
<proteinExistence type="predicted"/>
<evidence type="ECO:0000313" key="4">
    <source>
        <dbReference type="Proteomes" id="UP000274033"/>
    </source>
</evidence>
<feature type="transmembrane region" description="Helical" evidence="1">
    <location>
        <begin position="117"/>
        <end position="134"/>
    </location>
</feature>
<evidence type="ECO:0000259" key="2">
    <source>
        <dbReference type="Pfam" id="PF07853"/>
    </source>
</evidence>